<dbReference type="InterPro" id="IPR012349">
    <property type="entry name" value="Split_barrel_FMN-bd"/>
</dbReference>
<keyword evidence="1" id="KW-0560">Oxidoreductase</keyword>
<evidence type="ECO:0000256" key="1">
    <source>
        <dbReference type="ARBA" id="ARBA00023002"/>
    </source>
</evidence>
<dbReference type="Proteomes" id="UP000580718">
    <property type="component" value="Unassembled WGS sequence"/>
</dbReference>
<dbReference type="InterPro" id="IPR050268">
    <property type="entry name" value="NADH-dep_flavin_reductase"/>
</dbReference>
<dbReference type="AlphaFoldDB" id="A0A839XWQ9"/>
<dbReference type="InterPro" id="IPR002563">
    <property type="entry name" value="Flavin_Rdtase-like_dom"/>
</dbReference>
<proteinExistence type="predicted"/>
<dbReference type="RefSeq" id="WP_258372672.1">
    <property type="nucleotide sequence ID" value="NZ_JACIBU010000001.1"/>
</dbReference>
<reference evidence="3 4" key="1">
    <citation type="submission" date="2020-08" db="EMBL/GenBank/DDBJ databases">
        <title>Sequencing the genomes of 1000 actinobacteria strains.</title>
        <authorList>
            <person name="Klenk H.-P."/>
        </authorList>
    </citation>
    <scope>NUCLEOTIDE SEQUENCE [LARGE SCALE GENOMIC DNA]</scope>
    <source>
        <strain evidence="3 4">DSM 16678</strain>
    </source>
</reference>
<dbReference type="SMART" id="SM00903">
    <property type="entry name" value="Flavin_Reduct"/>
    <property type="match status" value="1"/>
</dbReference>
<dbReference type="EMBL" id="JACIBU010000001">
    <property type="protein sequence ID" value="MBB3675025.1"/>
    <property type="molecule type" value="Genomic_DNA"/>
</dbReference>
<comment type="caution">
    <text evidence="3">The sequence shown here is derived from an EMBL/GenBank/DDBJ whole genome shotgun (WGS) entry which is preliminary data.</text>
</comment>
<sequence length="163" mass="16468">MSAELATGLAAEFRAVMAGVATPVSVVTTLTDGHPHGTTVSAFASLSMAPPMVLVSLDRGSELLARLGHGSVFGVNVLGSDQASLALAFARKGSDKFAGVRWSDDAGAPRLAGSPGWLACTVTQLVEGGDHVIVLGEVQRAATTAAAPLTYHARTFGTHAAAS</sequence>
<dbReference type="PANTHER" id="PTHR30466">
    <property type="entry name" value="FLAVIN REDUCTASE"/>
    <property type="match status" value="1"/>
</dbReference>
<dbReference type="GO" id="GO:0010181">
    <property type="term" value="F:FMN binding"/>
    <property type="evidence" value="ECO:0007669"/>
    <property type="project" value="InterPro"/>
</dbReference>
<evidence type="ECO:0000259" key="2">
    <source>
        <dbReference type="SMART" id="SM00903"/>
    </source>
</evidence>
<evidence type="ECO:0000313" key="3">
    <source>
        <dbReference type="EMBL" id="MBB3675025.1"/>
    </source>
</evidence>
<organism evidence="3 4">
    <name type="scientific">Modestobacter versicolor</name>
    <dbReference type="NCBI Taxonomy" id="429133"/>
    <lineage>
        <taxon>Bacteria</taxon>
        <taxon>Bacillati</taxon>
        <taxon>Actinomycetota</taxon>
        <taxon>Actinomycetes</taxon>
        <taxon>Geodermatophilales</taxon>
        <taxon>Geodermatophilaceae</taxon>
        <taxon>Modestobacter</taxon>
    </lineage>
</organism>
<name>A0A839XWQ9_9ACTN</name>
<protein>
    <submittedName>
        <fullName evidence="3">Flavin reductase (DIM6/NTAB) family NADH-FMN oxidoreductase RutF</fullName>
    </submittedName>
</protein>
<dbReference type="PANTHER" id="PTHR30466:SF1">
    <property type="entry name" value="FMN REDUCTASE (NADH) RUTF"/>
    <property type="match status" value="1"/>
</dbReference>
<evidence type="ECO:0000313" key="4">
    <source>
        <dbReference type="Proteomes" id="UP000580718"/>
    </source>
</evidence>
<feature type="domain" description="Flavin reductase like" evidence="2">
    <location>
        <begin position="17"/>
        <end position="158"/>
    </location>
</feature>
<gene>
    <name evidence="3" type="ORF">FHX36_000760</name>
</gene>
<dbReference type="SUPFAM" id="SSF50475">
    <property type="entry name" value="FMN-binding split barrel"/>
    <property type="match status" value="1"/>
</dbReference>
<accession>A0A839XWQ9</accession>
<dbReference type="Gene3D" id="2.30.110.10">
    <property type="entry name" value="Electron Transport, Fmn-binding Protein, Chain A"/>
    <property type="match status" value="1"/>
</dbReference>
<dbReference type="Pfam" id="PF01613">
    <property type="entry name" value="Flavin_Reduct"/>
    <property type="match status" value="1"/>
</dbReference>
<dbReference type="GO" id="GO:0042602">
    <property type="term" value="F:riboflavin reductase (NADPH) activity"/>
    <property type="evidence" value="ECO:0007669"/>
    <property type="project" value="TreeGrafter"/>
</dbReference>
<dbReference type="GO" id="GO:0006208">
    <property type="term" value="P:pyrimidine nucleobase catabolic process"/>
    <property type="evidence" value="ECO:0007669"/>
    <property type="project" value="TreeGrafter"/>
</dbReference>